<dbReference type="GO" id="GO:0008168">
    <property type="term" value="F:methyltransferase activity"/>
    <property type="evidence" value="ECO:0007669"/>
    <property type="project" value="UniProtKB-KW"/>
</dbReference>
<dbReference type="RefSeq" id="WP_266491759.1">
    <property type="nucleotide sequence ID" value="NZ_JBIRGH010000009.1"/>
</dbReference>
<evidence type="ECO:0000259" key="9">
    <source>
        <dbReference type="Pfam" id="PF20473"/>
    </source>
</evidence>
<dbReference type="PANTHER" id="PTHR33841">
    <property type="entry name" value="DNA METHYLTRANSFERASE YEEA-RELATED"/>
    <property type="match status" value="1"/>
</dbReference>
<feature type="domain" description="MmeI-like helicase spacer" evidence="6">
    <location>
        <begin position="182"/>
        <end position="259"/>
    </location>
</feature>
<feature type="domain" description="MmeI-like DNA-methyltransferase" evidence="9">
    <location>
        <begin position="341"/>
        <end position="598"/>
    </location>
</feature>
<accession>A0ABW7RIF9</accession>
<dbReference type="InterPro" id="IPR002052">
    <property type="entry name" value="DNA_methylase_N6_adenine_CS"/>
</dbReference>
<evidence type="ECO:0000256" key="4">
    <source>
        <dbReference type="ARBA" id="ARBA00047942"/>
    </source>
</evidence>
<name>A0ABW7RIF9_9ACTN</name>
<dbReference type="PROSITE" id="PS00092">
    <property type="entry name" value="N6_MTASE"/>
    <property type="match status" value="1"/>
</dbReference>
<keyword evidence="3" id="KW-0808">Transferase</keyword>
<dbReference type="PANTHER" id="PTHR33841:SF1">
    <property type="entry name" value="DNA METHYLTRANSFERASE A"/>
    <property type="match status" value="1"/>
</dbReference>
<dbReference type="Pfam" id="PF20465">
    <property type="entry name" value="MmeI_hel"/>
    <property type="match status" value="1"/>
</dbReference>
<organism evidence="10 11">
    <name type="scientific">Streptomyces celluloflavus</name>
    <dbReference type="NCBI Taxonomy" id="58344"/>
    <lineage>
        <taxon>Bacteria</taxon>
        <taxon>Bacillati</taxon>
        <taxon>Actinomycetota</taxon>
        <taxon>Actinomycetes</taxon>
        <taxon>Kitasatosporales</taxon>
        <taxon>Streptomycetaceae</taxon>
        <taxon>Streptomyces</taxon>
    </lineage>
</organism>
<evidence type="ECO:0000256" key="3">
    <source>
        <dbReference type="ARBA" id="ARBA00022679"/>
    </source>
</evidence>
<gene>
    <name evidence="10" type="ORF">ACH4GP_17260</name>
</gene>
<protein>
    <recommendedName>
        <fullName evidence="1">site-specific DNA-methyltransferase (adenine-specific)</fullName>
        <ecNumber evidence="1">2.1.1.72</ecNumber>
    </recommendedName>
</protein>
<dbReference type="GO" id="GO:0032259">
    <property type="term" value="P:methylation"/>
    <property type="evidence" value="ECO:0007669"/>
    <property type="project" value="UniProtKB-KW"/>
</dbReference>
<evidence type="ECO:0000313" key="10">
    <source>
        <dbReference type="EMBL" id="MFH8586135.1"/>
    </source>
</evidence>
<keyword evidence="2 10" id="KW-0489">Methyltransferase</keyword>
<evidence type="ECO:0000256" key="5">
    <source>
        <dbReference type="SAM" id="MobiDB-lite"/>
    </source>
</evidence>
<feature type="domain" description="MmeI-like target recognition" evidence="7">
    <location>
        <begin position="622"/>
        <end position="828"/>
    </location>
</feature>
<feature type="region of interest" description="Disordered" evidence="5">
    <location>
        <begin position="721"/>
        <end position="748"/>
    </location>
</feature>
<dbReference type="InterPro" id="IPR046819">
    <property type="entry name" value="MmeI_hel"/>
</dbReference>
<dbReference type="Gene3D" id="3.40.50.150">
    <property type="entry name" value="Vaccinia Virus protein VP39"/>
    <property type="match status" value="1"/>
</dbReference>
<dbReference type="Proteomes" id="UP001610990">
    <property type="component" value="Unassembled WGS sequence"/>
</dbReference>
<dbReference type="InterPro" id="IPR046818">
    <property type="entry name" value="MmeI_C"/>
</dbReference>
<reference evidence="10 11" key="1">
    <citation type="submission" date="2024-10" db="EMBL/GenBank/DDBJ databases">
        <title>The Natural Products Discovery Center: Release of the First 8490 Sequenced Strains for Exploring Actinobacteria Biosynthetic Diversity.</title>
        <authorList>
            <person name="Kalkreuter E."/>
            <person name="Kautsar S.A."/>
            <person name="Yang D."/>
            <person name="Bader C.D."/>
            <person name="Teijaro C.N."/>
            <person name="Fluegel L."/>
            <person name="Davis C.M."/>
            <person name="Simpson J.R."/>
            <person name="Lauterbach L."/>
            <person name="Steele A.D."/>
            <person name="Gui C."/>
            <person name="Meng S."/>
            <person name="Li G."/>
            <person name="Viehrig K."/>
            <person name="Ye F."/>
            <person name="Su P."/>
            <person name="Kiefer A.F."/>
            <person name="Nichols A."/>
            <person name="Cepeda A.J."/>
            <person name="Yan W."/>
            <person name="Fan B."/>
            <person name="Jiang Y."/>
            <person name="Adhikari A."/>
            <person name="Zheng C.-J."/>
            <person name="Schuster L."/>
            <person name="Cowan T.M."/>
            <person name="Smanski M.J."/>
            <person name="Chevrette M.G."/>
            <person name="De Carvalho L.P.S."/>
            <person name="Shen B."/>
        </authorList>
    </citation>
    <scope>NUCLEOTIDE SEQUENCE [LARGE SCALE GENOMIC DNA]</scope>
    <source>
        <strain evidence="10 11">NPDC018013</strain>
    </source>
</reference>
<comment type="catalytic activity">
    <reaction evidence="4">
        <text>a 2'-deoxyadenosine in DNA + S-adenosyl-L-methionine = an N(6)-methyl-2'-deoxyadenosine in DNA + S-adenosyl-L-homocysteine + H(+)</text>
        <dbReference type="Rhea" id="RHEA:15197"/>
        <dbReference type="Rhea" id="RHEA-COMP:12418"/>
        <dbReference type="Rhea" id="RHEA-COMP:12419"/>
        <dbReference type="ChEBI" id="CHEBI:15378"/>
        <dbReference type="ChEBI" id="CHEBI:57856"/>
        <dbReference type="ChEBI" id="CHEBI:59789"/>
        <dbReference type="ChEBI" id="CHEBI:90615"/>
        <dbReference type="ChEBI" id="CHEBI:90616"/>
        <dbReference type="EC" id="2.1.1.72"/>
    </reaction>
</comment>
<dbReference type="InterPro" id="IPR029063">
    <property type="entry name" value="SAM-dependent_MTases_sf"/>
</dbReference>
<evidence type="ECO:0000256" key="1">
    <source>
        <dbReference type="ARBA" id="ARBA00011900"/>
    </source>
</evidence>
<dbReference type="InterPro" id="IPR046820">
    <property type="entry name" value="MmeI_TRD"/>
</dbReference>
<evidence type="ECO:0000313" key="11">
    <source>
        <dbReference type="Proteomes" id="UP001610990"/>
    </source>
</evidence>
<evidence type="ECO:0000259" key="6">
    <source>
        <dbReference type="Pfam" id="PF20465"/>
    </source>
</evidence>
<evidence type="ECO:0000259" key="8">
    <source>
        <dbReference type="Pfam" id="PF20467"/>
    </source>
</evidence>
<dbReference type="InterPro" id="IPR046816">
    <property type="entry name" value="MmeI_Mtase"/>
</dbReference>
<feature type="domain" description="MmeI-like C-terminal" evidence="8">
    <location>
        <begin position="835"/>
        <end position="908"/>
    </location>
</feature>
<dbReference type="EC" id="2.1.1.72" evidence="1"/>
<evidence type="ECO:0000256" key="2">
    <source>
        <dbReference type="ARBA" id="ARBA00022603"/>
    </source>
</evidence>
<dbReference type="EMBL" id="JBIRGH010000009">
    <property type="protein sequence ID" value="MFH8586135.1"/>
    <property type="molecule type" value="Genomic_DNA"/>
</dbReference>
<proteinExistence type="predicted"/>
<dbReference type="Pfam" id="PF20466">
    <property type="entry name" value="MmeI_TRD"/>
    <property type="match status" value="1"/>
</dbReference>
<sequence length="909" mass="102432">MNDRLIERVESHSYRDLFLKDLQWSAPTHKQPIILPSDEGETITAKNVSSYRGVSVWVCDQRPGSALEAQLDQLIAKESVDRLTIFYDENEQVWRWPVRRSSGGSTTTRLSSHRHTTGQENPNFAHRLDSIRIDWAEPPDATGLISQVREAFDVEAQNETRQASKLMARMYTSLEACGTPEHDISVSLARILFLMFGDDTDMWQAGLFQRFIATYTQPDASDLADRLNELFAWLDTADKDRGHTPEHLDGFKYVNGGIFSEQITLPALKQEFREAMLDACQRDWASVSPAIFGSMFQSVRDAKTRRELGEHYTSEENILKTLNPLFLDDLRRDFEVARAKKNEKLALNRLRDRIGEIRFMDPACGCGNFIIVAYRELRDLELQIMERLRELTGAQDLLLANYGLKVNLDSFYGVEIDEWPARIAETAMFLTDRQADLRLIERLGWAPDRLPIKRQATIVVGNALQLDWQDVCPAGQNVVIAGNPPFIGTKERSASQTADLKVAWGERYDGFMDYVTGWFAKASEYFGPEAGQWAFVSTNSVTMGQAVPSVFGAIQNDGWRIKFAYRTFPWTSEAAKKAAVHCIIIGFTKAKTTRQRLFHYIPEQIAHEEVPVSHAVNAYLVDGPEVLVRKRMKPLGHGLPKVSAGSKAVDWEHLTLDEDEFAELSADPVVRPHLRLYLGGEELINNAHRWCLWLADATSEELAAIKTNPNVASRLEAVRKLRERSPKPATNKSSRTPHLFEERRQPNGPYLGIPQTFADSRHYATVARLPKDVIASIKLFTADDPDGFLFSVISSSMFLAWQRTVGGRMKSDPSFTNTIVWNTLPLPPIDQNLRSEVISAGDSIMAARALAPEKSLAEHYRPNAMSAELAEAHSALDVLVDKAFGASSGCHTNEDRQAILFKRYKELSG</sequence>
<dbReference type="Pfam" id="PF20467">
    <property type="entry name" value="MmeI_C"/>
    <property type="match status" value="1"/>
</dbReference>
<dbReference type="InterPro" id="IPR050953">
    <property type="entry name" value="N4_N6_ade-DNA_methylase"/>
</dbReference>
<keyword evidence="11" id="KW-1185">Reference proteome</keyword>
<dbReference type="SUPFAM" id="SSF53335">
    <property type="entry name" value="S-adenosyl-L-methionine-dependent methyltransferases"/>
    <property type="match status" value="1"/>
</dbReference>
<evidence type="ECO:0000259" key="7">
    <source>
        <dbReference type="Pfam" id="PF20466"/>
    </source>
</evidence>
<comment type="caution">
    <text evidence="10">The sequence shown here is derived from an EMBL/GenBank/DDBJ whole genome shotgun (WGS) entry which is preliminary data.</text>
</comment>
<dbReference type="Pfam" id="PF20473">
    <property type="entry name" value="MmeI_Mtase"/>
    <property type="match status" value="1"/>
</dbReference>